<dbReference type="GO" id="GO:0015075">
    <property type="term" value="F:monoatomic ion transmembrane transporter activity"/>
    <property type="evidence" value="ECO:0007669"/>
    <property type="project" value="InterPro"/>
</dbReference>
<name>A0A9P5RQ25_9FUNG</name>
<feature type="region of interest" description="Disordered" evidence="10">
    <location>
        <begin position="1"/>
        <end position="27"/>
    </location>
</feature>
<keyword evidence="3" id="KW-0813">Transport</keyword>
<evidence type="ECO:0000256" key="7">
    <source>
        <dbReference type="ARBA" id="ARBA00023128"/>
    </source>
</evidence>
<evidence type="ECO:0000256" key="10">
    <source>
        <dbReference type="SAM" id="MobiDB-lite"/>
    </source>
</evidence>
<keyword evidence="6 9" id="KW-1133">Transmembrane helix</keyword>
<sequence>MTTLEQTPVSAGMPSYGTIPTSPSQQRIDLSKPRFDQSTYLGRVRHFVQVTSPLNLFVTSKGLEDAKNLISDYNSGKIPANTDPSRLWRAKEVCDSTLHPDTGKPILLPFRMACFVPTNLLVAAGMLMPNPTVKSIMFWQWANQSVNVAFNYANANKTIEMDMKETAVAYMSAVTTSCFLAVGLNQLVPRMTSISPGLRTILGRLVPFTAVAAAGTVNVFLMRGKEISEGIDVYDSEGNSVGKSQKAGLSAITQVAISRILTNFPVLTIPPLVLSQWERTAWSQQYPKAVLPINLAVISLCLMTALPLAIAAFPQYANVDVKTLEERFWNLKDSKGEPIKTLTYNKGL</sequence>
<protein>
    <recommendedName>
        <fullName evidence="9">Sidoreflexin</fullName>
    </recommendedName>
</protein>
<feature type="transmembrane region" description="Helical" evidence="9">
    <location>
        <begin position="106"/>
        <end position="128"/>
    </location>
</feature>
<evidence type="ECO:0000313" key="12">
    <source>
        <dbReference type="Proteomes" id="UP000748756"/>
    </source>
</evidence>
<dbReference type="NCBIfam" id="TIGR00798">
    <property type="entry name" value="mtc"/>
    <property type="match status" value="1"/>
</dbReference>
<evidence type="ECO:0000256" key="9">
    <source>
        <dbReference type="RuleBase" id="RU362000"/>
    </source>
</evidence>
<comment type="similarity">
    <text evidence="2 9">Belongs to the sideroflexin family.</text>
</comment>
<gene>
    <name evidence="11" type="ORF">BG015_001565</name>
</gene>
<dbReference type="Pfam" id="PF03820">
    <property type="entry name" value="SFXNs"/>
    <property type="match status" value="1"/>
</dbReference>
<evidence type="ECO:0000256" key="2">
    <source>
        <dbReference type="ARBA" id="ARBA00005974"/>
    </source>
</evidence>
<dbReference type="Proteomes" id="UP000748756">
    <property type="component" value="Unassembled WGS sequence"/>
</dbReference>
<feature type="transmembrane region" description="Helical" evidence="9">
    <location>
        <begin position="289"/>
        <end position="313"/>
    </location>
</feature>
<reference evidence="11" key="1">
    <citation type="journal article" date="2020" name="Fungal Divers.">
        <title>Resolving the Mortierellaceae phylogeny through synthesis of multi-gene phylogenetics and phylogenomics.</title>
        <authorList>
            <person name="Vandepol N."/>
            <person name="Liber J."/>
            <person name="Desiro A."/>
            <person name="Na H."/>
            <person name="Kennedy M."/>
            <person name="Barry K."/>
            <person name="Grigoriev I.V."/>
            <person name="Miller A.N."/>
            <person name="O'Donnell K."/>
            <person name="Stajich J.E."/>
            <person name="Bonito G."/>
        </authorList>
    </citation>
    <scope>NUCLEOTIDE SEQUENCE</scope>
    <source>
        <strain evidence="11">NRRL 6426</strain>
    </source>
</reference>
<organism evidence="11 12">
    <name type="scientific">Linnemannia schmuckeri</name>
    <dbReference type="NCBI Taxonomy" id="64567"/>
    <lineage>
        <taxon>Eukaryota</taxon>
        <taxon>Fungi</taxon>
        <taxon>Fungi incertae sedis</taxon>
        <taxon>Mucoromycota</taxon>
        <taxon>Mortierellomycotina</taxon>
        <taxon>Mortierellomycetes</taxon>
        <taxon>Mortierellales</taxon>
        <taxon>Mortierellaceae</taxon>
        <taxon>Linnemannia</taxon>
    </lineage>
</organism>
<comment type="subcellular location">
    <subcellularLocation>
        <location evidence="1 9">Mitochondrion membrane</location>
        <topology evidence="1 9">Multi-pass membrane protein</topology>
    </subcellularLocation>
</comment>
<dbReference type="PANTHER" id="PTHR11153:SF6">
    <property type="entry name" value="SIDEROFLEXIN-5"/>
    <property type="match status" value="1"/>
</dbReference>
<dbReference type="PANTHER" id="PTHR11153">
    <property type="entry name" value="SIDEROFLEXIN"/>
    <property type="match status" value="1"/>
</dbReference>
<proteinExistence type="inferred from homology"/>
<evidence type="ECO:0000256" key="4">
    <source>
        <dbReference type="ARBA" id="ARBA00022692"/>
    </source>
</evidence>
<evidence type="ECO:0000313" key="11">
    <source>
        <dbReference type="EMBL" id="KAF9140633.1"/>
    </source>
</evidence>
<keyword evidence="8 9" id="KW-0472">Membrane</keyword>
<feature type="compositionally biased region" description="Polar residues" evidence="10">
    <location>
        <begin position="18"/>
        <end position="27"/>
    </location>
</feature>
<keyword evidence="7 9" id="KW-0496">Mitochondrion</keyword>
<keyword evidence="12" id="KW-1185">Reference proteome</keyword>
<evidence type="ECO:0000256" key="5">
    <source>
        <dbReference type="ARBA" id="ARBA00022970"/>
    </source>
</evidence>
<feature type="transmembrane region" description="Helical" evidence="9">
    <location>
        <begin position="201"/>
        <end position="221"/>
    </location>
</feature>
<evidence type="ECO:0000256" key="6">
    <source>
        <dbReference type="ARBA" id="ARBA00022989"/>
    </source>
</evidence>
<evidence type="ECO:0000256" key="8">
    <source>
        <dbReference type="ARBA" id="ARBA00023136"/>
    </source>
</evidence>
<dbReference type="AlphaFoldDB" id="A0A9P5RQ25"/>
<dbReference type="EMBL" id="JAAAUQ010001288">
    <property type="protein sequence ID" value="KAF9140633.1"/>
    <property type="molecule type" value="Genomic_DNA"/>
</dbReference>
<feature type="transmembrane region" description="Helical" evidence="9">
    <location>
        <begin position="167"/>
        <end position="189"/>
    </location>
</feature>
<dbReference type="GO" id="GO:0005743">
    <property type="term" value="C:mitochondrial inner membrane"/>
    <property type="evidence" value="ECO:0007669"/>
    <property type="project" value="TreeGrafter"/>
</dbReference>
<keyword evidence="5" id="KW-0029">Amino-acid transport</keyword>
<evidence type="ECO:0000256" key="1">
    <source>
        <dbReference type="ARBA" id="ARBA00004225"/>
    </source>
</evidence>
<dbReference type="GO" id="GO:0006865">
    <property type="term" value="P:amino acid transport"/>
    <property type="evidence" value="ECO:0007669"/>
    <property type="project" value="UniProtKB-KW"/>
</dbReference>
<evidence type="ECO:0000256" key="3">
    <source>
        <dbReference type="ARBA" id="ARBA00022448"/>
    </source>
</evidence>
<accession>A0A9P5RQ25</accession>
<dbReference type="OrthoDB" id="6608471at2759"/>
<keyword evidence="4 9" id="KW-0812">Transmembrane</keyword>
<comment type="caution">
    <text evidence="11">The sequence shown here is derived from an EMBL/GenBank/DDBJ whole genome shotgun (WGS) entry which is preliminary data.</text>
</comment>
<dbReference type="GO" id="GO:1990542">
    <property type="term" value="P:mitochondrial transmembrane transport"/>
    <property type="evidence" value="ECO:0007669"/>
    <property type="project" value="TreeGrafter"/>
</dbReference>
<dbReference type="InterPro" id="IPR004686">
    <property type="entry name" value="Mtc"/>
</dbReference>